<organism evidence="8 9">
    <name type="scientific">Stichopus japonicus</name>
    <name type="common">Sea cucumber</name>
    <dbReference type="NCBI Taxonomy" id="307972"/>
    <lineage>
        <taxon>Eukaryota</taxon>
        <taxon>Metazoa</taxon>
        <taxon>Echinodermata</taxon>
        <taxon>Eleutherozoa</taxon>
        <taxon>Echinozoa</taxon>
        <taxon>Holothuroidea</taxon>
        <taxon>Aspidochirotacea</taxon>
        <taxon>Aspidochirotida</taxon>
        <taxon>Stichopodidae</taxon>
        <taxon>Apostichopus</taxon>
    </lineage>
</organism>
<dbReference type="SUPFAM" id="SSF53649">
    <property type="entry name" value="Alkaline phosphatase-like"/>
    <property type="match status" value="1"/>
</dbReference>
<dbReference type="Gene3D" id="3.40.720.10">
    <property type="entry name" value="Alkaline Phosphatase, subunit A"/>
    <property type="match status" value="1"/>
</dbReference>
<dbReference type="Proteomes" id="UP000230750">
    <property type="component" value="Unassembled WGS sequence"/>
</dbReference>
<dbReference type="InterPro" id="IPR000917">
    <property type="entry name" value="Sulfatase_N"/>
</dbReference>
<name>A0A2G8JZX3_STIJA</name>
<evidence type="ECO:0000313" key="9">
    <source>
        <dbReference type="Proteomes" id="UP000230750"/>
    </source>
</evidence>
<proteinExistence type="inferred from homology"/>
<dbReference type="InterPro" id="IPR024607">
    <property type="entry name" value="Sulfatase_CS"/>
</dbReference>
<keyword evidence="6" id="KW-0732">Signal</keyword>
<comment type="cofactor">
    <cofactor evidence="1">
        <name>Ca(2+)</name>
        <dbReference type="ChEBI" id="CHEBI:29108"/>
    </cofactor>
</comment>
<evidence type="ECO:0000313" key="8">
    <source>
        <dbReference type="EMBL" id="PIK41306.1"/>
    </source>
</evidence>
<dbReference type="EMBL" id="MRZV01001030">
    <property type="protein sequence ID" value="PIK41306.1"/>
    <property type="molecule type" value="Genomic_DNA"/>
</dbReference>
<dbReference type="PANTHER" id="PTHR42693:SF15">
    <property type="entry name" value="ARYLSULFATASE"/>
    <property type="match status" value="1"/>
</dbReference>
<dbReference type="GO" id="GO:0004065">
    <property type="term" value="F:arylsulfatase activity"/>
    <property type="evidence" value="ECO:0007669"/>
    <property type="project" value="TreeGrafter"/>
</dbReference>
<dbReference type="PROSITE" id="PS00523">
    <property type="entry name" value="SULFATASE_1"/>
    <property type="match status" value="1"/>
</dbReference>
<evidence type="ECO:0000256" key="6">
    <source>
        <dbReference type="SAM" id="SignalP"/>
    </source>
</evidence>
<dbReference type="STRING" id="307972.A0A2G8JZX3"/>
<evidence type="ECO:0000259" key="7">
    <source>
        <dbReference type="Pfam" id="PF00884"/>
    </source>
</evidence>
<comment type="caution">
    <text evidence="8">The sequence shown here is derived from an EMBL/GenBank/DDBJ whole genome shotgun (WGS) entry which is preliminary data.</text>
</comment>
<dbReference type="GO" id="GO:0046872">
    <property type="term" value="F:metal ion binding"/>
    <property type="evidence" value="ECO:0007669"/>
    <property type="project" value="UniProtKB-KW"/>
</dbReference>
<dbReference type="InterPro" id="IPR017850">
    <property type="entry name" value="Alkaline_phosphatase_core_sf"/>
</dbReference>
<feature type="chain" id="PRO_5013970293" evidence="6">
    <location>
        <begin position="23"/>
        <end position="421"/>
    </location>
</feature>
<evidence type="ECO:0000256" key="1">
    <source>
        <dbReference type="ARBA" id="ARBA00001913"/>
    </source>
</evidence>
<dbReference type="Pfam" id="PF00884">
    <property type="entry name" value="Sulfatase"/>
    <property type="match status" value="1"/>
</dbReference>
<sequence length="421" mass="47255">MMAMYWAFVILTLAVVGHQSQADSRTPRKPRQTESDQPNIIMILADDMGYGDIASYGHPTQEYGPVDVMAENGLRFTQAYSSDSVCSPSRAALLTGRLPVRLGVWGETHRVFLPWLTTGLPRSETTIAEALKMQNYTTGMVGKWHLGINQNTKTDGFHLPTNHGFDFVGHIIPFGGSYSCDNTGRYDNTPDPTKCFLYYRDEIVQQPYYQENLTTLFVNDTVDFIRRNKDGPFFYYFAMMHPHAPLFSSAQFKGSSARGAYGDNINELSWAVGTIIKELEELEIAEDTLVVFMSDHGPHLEYCLDAGDPGIFRADKTPEEFADVCLPAGYPSGHYFDCNKKSVSEECVTEHDPPLIFDLHADPTESWPLDPSKFDALIESVQNLISDHEAGLIRAPPLMDTENRDMIPCCNETTNCYCNYP</sequence>
<keyword evidence="9" id="KW-1185">Reference proteome</keyword>
<evidence type="ECO:0000256" key="3">
    <source>
        <dbReference type="ARBA" id="ARBA00022723"/>
    </source>
</evidence>
<keyword evidence="3" id="KW-0479">Metal-binding</keyword>
<dbReference type="AlphaFoldDB" id="A0A2G8JZX3"/>
<protein>
    <submittedName>
        <fullName evidence="8">Putative arylsulfatase</fullName>
    </submittedName>
</protein>
<gene>
    <name evidence="8" type="ORF">BSL78_21836</name>
</gene>
<dbReference type="PANTHER" id="PTHR42693">
    <property type="entry name" value="ARYLSULFATASE FAMILY MEMBER"/>
    <property type="match status" value="1"/>
</dbReference>
<reference evidence="8 9" key="1">
    <citation type="journal article" date="2017" name="PLoS Biol.">
        <title>The sea cucumber genome provides insights into morphological evolution and visceral regeneration.</title>
        <authorList>
            <person name="Zhang X."/>
            <person name="Sun L."/>
            <person name="Yuan J."/>
            <person name="Sun Y."/>
            <person name="Gao Y."/>
            <person name="Zhang L."/>
            <person name="Li S."/>
            <person name="Dai H."/>
            <person name="Hamel J.F."/>
            <person name="Liu C."/>
            <person name="Yu Y."/>
            <person name="Liu S."/>
            <person name="Lin W."/>
            <person name="Guo K."/>
            <person name="Jin S."/>
            <person name="Xu P."/>
            <person name="Storey K.B."/>
            <person name="Huan P."/>
            <person name="Zhang T."/>
            <person name="Zhou Y."/>
            <person name="Zhang J."/>
            <person name="Lin C."/>
            <person name="Li X."/>
            <person name="Xing L."/>
            <person name="Huo D."/>
            <person name="Sun M."/>
            <person name="Wang L."/>
            <person name="Mercier A."/>
            <person name="Li F."/>
            <person name="Yang H."/>
            <person name="Xiang J."/>
        </authorList>
    </citation>
    <scope>NUCLEOTIDE SEQUENCE [LARGE SCALE GENOMIC DNA]</scope>
    <source>
        <strain evidence="8">Shaxun</strain>
        <tissue evidence="8">Muscle</tissue>
    </source>
</reference>
<evidence type="ECO:0000256" key="2">
    <source>
        <dbReference type="ARBA" id="ARBA00008779"/>
    </source>
</evidence>
<evidence type="ECO:0000256" key="4">
    <source>
        <dbReference type="ARBA" id="ARBA00022801"/>
    </source>
</evidence>
<dbReference type="OrthoDB" id="103349at2759"/>
<dbReference type="Gene3D" id="3.30.1120.10">
    <property type="match status" value="1"/>
</dbReference>
<evidence type="ECO:0000256" key="5">
    <source>
        <dbReference type="ARBA" id="ARBA00022837"/>
    </source>
</evidence>
<keyword evidence="5" id="KW-0106">Calcium</keyword>
<accession>A0A2G8JZX3</accession>
<dbReference type="InterPro" id="IPR050738">
    <property type="entry name" value="Sulfatase"/>
</dbReference>
<feature type="domain" description="Sulfatase N-terminal" evidence="7">
    <location>
        <begin position="38"/>
        <end position="338"/>
    </location>
</feature>
<feature type="signal peptide" evidence="6">
    <location>
        <begin position="1"/>
        <end position="22"/>
    </location>
</feature>
<comment type="similarity">
    <text evidence="2">Belongs to the sulfatase family.</text>
</comment>
<keyword evidence="4" id="KW-0378">Hydrolase</keyword>